<dbReference type="EMBL" id="UINC01156938">
    <property type="protein sequence ID" value="SVD53642.1"/>
    <property type="molecule type" value="Genomic_DNA"/>
</dbReference>
<gene>
    <name evidence="3" type="ORF">METZ01_LOCUS406496</name>
</gene>
<dbReference type="SUPFAM" id="SSF53474">
    <property type="entry name" value="alpha/beta-Hydrolases"/>
    <property type="match status" value="1"/>
</dbReference>
<reference evidence="3" key="1">
    <citation type="submission" date="2018-05" db="EMBL/GenBank/DDBJ databases">
        <authorList>
            <person name="Lanie J.A."/>
            <person name="Ng W.-L."/>
            <person name="Kazmierczak K.M."/>
            <person name="Andrzejewski T.M."/>
            <person name="Davidsen T.M."/>
            <person name="Wayne K.J."/>
            <person name="Tettelin H."/>
            <person name="Glass J.I."/>
            <person name="Rusch D."/>
            <person name="Podicherti R."/>
            <person name="Tsui H.-C.T."/>
            <person name="Winkler M.E."/>
        </authorList>
    </citation>
    <scope>NUCLEOTIDE SEQUENCE</scope>
</reference>
<evidence type="ECO:0000313" key="3">
    <source>
        <dbReference type="EMBL" id="SVD53642.1"/>
    </source>
</evidence>
<sequence>VRLGFEYREGDGVPIVFMGGVTSTTATWEPVLERLETSRPVYLLDHRGHGRSSHIGSGDYANWVGQVSDTCQFLERVSGRSVVVGHSQGGIQAFYAAGKKPQLVAGLYSEDIAPHFAANKRHVGSAFIGALKNIGAELGKALAADEQGSEMAARIAGVSLGGDITFGDVRSDEQLQIMADGVLQMDPKIFTTFFEDDSVPSFDLDDTIRAIQCPVHFAYGVPELGGLFVESDLDDLRDKGCDVTSTNFEGVGHSVHFDALEPFVEDLAAFLERVD</sequence>
<dbReference type="PANTHER" id="PTHR43798:SF31">
    <property type="entry name" value="AB HYDROLASE SUPERFAMILY PROTEIN YCLE"/>
    <property type="match status" value="1"/>
</dbReference>
<dbReference type="InterPro" id="IPR000073">
    <property type="entry name" value="AB_hydrolase_1"/>
</dbReference>
<dbReference type="InterPro" id="IPR050266">
    <property type="entry name" value="AB_hydrolase_sf"/>
</dbReference>
<proteinExistence type="predicted"/>
<protein>
    <recommendedName>
        <fullName evidence="2">AB hydrolase-1 domain-containing protein</fullName>
    </recommendedName>
</protein>
<feature type="domain" description="AB hydrolase-1" evidence="2">
    <location>
        <begin position="14"/>
        <end position="116"/>
    </location>
</feature>
<dbReference type="GO" id="GO:0016020">
    <property type="term" value="C:membrane"/>
    <property type="evidence" value="ECO:0007669"/>
    <property type="project" value="TreeGrafter"/>
</dbReference>
<dbReference type="PANTHER" id="PTHR43798">
    <property type="entry name" value="MONOACYLGLYCEROL LIPASE"/>
    <property type="match status" value="1"/>
</dbReference>
<accession>A0A382W492</accession>
<dbReference type="InterPro" id="IPR029058">
    <property type="entry name" value="AB_hydrolase_fold"/>
</dbReference>
<evidence type="ECO:0000259" key="2">
    <source>
        <dbReference type="Pfam" id="PF00561"/>
    </source>
</evidence>
<organism evidence="3">
    <name type="scientific">marine metagenome</name>
    <dbReference type="NCBI Taxonomy" id="408172"/>
    <lineage>
        <taxon>unclassified sequences</taxon>
        <taxon>metagenomes</taxon>
        <taxon>ecological metagenomes</taxon>
    </lineage>
</organism>
<dbReference type="Pfam" id="PF00561">
    <property type="entry name" value="Abhydrolase_1"/>
    <property type="match status" value="1"/>
</dbReference>
<dbReference type="Gene3D" id="3.40.50.1820">
    <property type="entry name" value="alpha/beta hydrolase"/>
    <property type="match status" value="1"/>
</dbReference>
<keyword evidence="1" id="KW-0378">Hydrolase</keyword>
<evidence type="ECO:0000256" key="1">
    <source>
        <dbReference type="ARBA" id="ARBA00022801"/>
    </source>
</evidence>
<name>A0A382W492_9ZZZZ</name>
<feature type="non-terminal residue" evidence="3">
    <location>
        <position position="1"/>
    </location>
</feature>
<dbReference type="GO" id="GO:0016787">
    <property type="term" value="F:hydrolase activity"/>
    <property type="evidence" value="ECO:0007669"/>
    <property type="project" value="UniProtKB-KW"/>
</dbReference>
<dbReference type="AlphaFoldDB" id="A0A382W492"/>